<proteinExistence type="predicted"/>
<dbReference type="Proteomes" id="UP000593564">
    <property type="component" value="Unassembled WGS sequence"/>
</dbReference>
<protein>
    <submittedName>
        <fullName evidence="1">Uncharacterized protein</fullName>
    </submittedName>
</protein>
<name>A0A7J7GUX5_CAMSI</name>
<sequence>MLAMLNMVLESLINSMESIFNRSEEKILIDTMESLLNLLQMKYALLRDLDKRLQDI</sequence>
<organism evidence="1 2">
    <name type="scientific">Camellia sinensis</name>
    <name type="common">Tea plant</name>
    <name type="synonym">Thea sinensis</name>
    <dbReference type="NCBI Taxonomy" id="4442"/>
    <lineage>
        <taxon>Eukaryota</taxon>
        <taxon>Viridiplantae</taxon>
        <taxon>Streptophyta</taxon>
        <taxon>Embryophyta</taxon>
        <taxon>Tracheophyta</taxon>
        <taxon>Spermatophyta</taxon>
        <taxon>Magnoliopsida</taxon>
        <taxon>eudicotyledons</taxon>
        <taxon>Gunneridae</taxon>
        <taxon>Pentapetalae</taxon>
        <taxon>asterids</taxon>
        <taxon>Ericales</taxon>
        <taxon>Theaceae</taxon>
        <taxon>Camellia</taxon>
    </lineage>
</organism>
<reference evidence="1 2" key="2">
    <citation type="submission" date="2020-07" db="EMBL/GenBank/DDBJ databases">
        <title>Genome assembly of wild tea tree DASZ reveals pedigree and selection history of tea varieties.</title>
        <authorList>
            <person name="Zhang W."/>
        </authorList>
    </citation>
    <scope>NUCLEOTIDE SEQUENCE [LARGE SCALE GENOMIC DNA]</scope>
    <source>
        <strain evidence="2">cv. G240</strain>
        <tissue evidence="1">Leaf</tissue>
    </source>
</reference>
<dbReference type="EMBL" id="JACBKZ010000008">
    <property type="protein sequence ID" value="KAF5944237.1"/>
    <property type="molecule type" value="Genomic_DNA"/>
</dbReference>
<keyword evidence="2" id="KW-1185">Reference proteome</keyword>
<accession>A0A7J7GUX5</accession>
<evidence type="ECO:0000313" key="1">
    <source>
        <dbReference type="EMBL" id="KAF5944237.1"/>
    </source>
</evidence>
<reference evidence="2" key="1">
    <citation type="journal article" date="2020" name="Nat. Commun.">
        <title>Genome assembly of wild tea tree DASZ reveals pedigree and selection history of tea varieties.</title>
        <authorList>
            <person name="Zhang W."/>
            <person name="Zhang Y."/>
            <person name="Qiu H."/>
            <person name="Guo Y."/>
            <person name="Wan H."/>
            <person name="Zhang X."/>
            <person name="Scossa F."/>
            <person name="Alseekh S."/>
            <person name="Zhang Q."/>
            <person name="Wang P."/>
            <person name="Xu L."/>
            <person name="Schmidt M.H."/>
            <person name="Jia X."/>
            <person name="Li D."/>
            <person name="Zhu A."/>
            <person name="Guo F."/>
            <person name="Chen W."/>
            <person name="Ni D."/>
            <person name="Usadel B."/>
            <person name="Fernie A.R."/>
            <person name="Wen W."/>
        </authorList>
    </citation>
    <scope>NUCLEOTIDE SEQUENCE [LARGE SCALE GENOMIC DNA]</scope>
    <source>
        <strain evidence="2">cv. G240</strain>
    </source>
</reference>
<comment type="caution">
    <text evidence="1">The sequence shown here is derived from an EMBL/GenBank/DDBJ whole genome shotgun (WGS) entry which is preliminary data.</text>
</comment>
<dbReference type="AlphaFoldDB" id="A0A7J7GUX5"/>
<evidence type="ECO:0000313" key="2">
    <source>
        <dbReference type="Proteomes" id="UP000593564"/>
    </source>
</evidence>
<gene>
    <name evidence="1" type="ORF">HYC85_018314</name>
</gene>